<name>A0A0D0DNL0_9AGAM</name>
<dbReference type="GO" id="GO:0031519">
    <property type="term" value="C:PcG protein complex"/>
    <property type="evidence" value="ECO:0007669"/>
    <property type="project" value="TreeGrafter"/>
</dbReference>
<evidence type="ECO:0000313" key="8">
    <source>
        <dbReference type="Proteomes" id="UP000054538"/>
    </source>
</evidence>
<evidence type="ECO:0000256" key="1">
    <source>
        <dbReference type="ARBA" id="ARBA00022723"/>
    </source>
</evidence>
<evidence type="ECO:0000313" key="7">
    <source>
        <dbReference type="EMBL" id="KIL00508.1"/>
    </source>
</evidence>
<dbReference type="GO" id="GO:0000978">
    <property type="term" value="F:RNA polymerase II cis-regulatory region sequence-specific DNA binding"/>
    <property type="evidence" value="ECO:0007669"/>
    <property type="project" value="TreeGrafter"/>
</dbReference>
<dbReference type="STRING" id="930991.A0A0D0DNL0"/>
<dbReference type="OrthoDB" id="654211at2759"/>
<sequence length="128" mass="14321">WSCVTCPKTFARKGDLTRHKLLHTGIKPHVCETCGKGFAQFSGLKTHRNTHSKAKPFTCGIGTCKKAFGDPSSCTRHRKETHRREAAYRCIVDDCGTRIKRRSAFSAHLRKHGIDPELLDLDSIASQT</sequence>
<dbReference type="GO" id="GO:0005667">
    <property type="term" value="C:transcription regulator complex"/>
    <property type="evidence" value="ECO:0007669"/>
    <property type="project" value="TreeGrafter"/>
</dbReference>
<accession>A0A0D0DNL0</accession>
<dbReference type="InterPro" id="IPR036236">
    <property type="entry name" value="Znf_C2H2_sf"/>
</dbReference>
<dbReference type="SUPFAM" id="SSF57667">
    <property type="entry name" value="beta-beta-alpha zinc fingers"/>
    <property type="match status" value="2"/>
</dbReference>
<gene>
    <name evidence="7" type="ORF">PAXRUDRAFT_38534</name>
</gene>
<dbReference type="PROSITE" id="PS50157">
    <property type="entry name" value="ZINC_FINGER_C2H2_2"/>
    <property type="match status" value="4"/>
</dbReference>
<evidence type="ECO:0000259" key="6">
    <source>
        <dbReference type="PROSITE" id="PS50157"/>
    </source>
</evidence>
<dbReference type="EMBL" id="KN824832">
    <property type="protein sequence ID" value="KIL00508.1"/>
    <property type="molecule type" value="Genomic_DNA"/>
</dbReference>
<feature type="non-terminal residue" evidence="7">
    <location>
        <position position="1"/>
    </location>
</feature>
<feature type="domain" description="C2H2-type" evidence="6">
    <location>
        <begin position="29"/>
        <end position="56"/>
    </location>
</feature>
<dbReference type="GO" id="GO:0000785">
    <property type="term" value="C:chromatin"/>
    <property type="evidence" value="ECO:0007669"/>
    <property type="project" value="TreeGrafter"/>
</dbReference>
<reference evidence="7 8" key="1">
    <citation type="submission" date="2014-04" db="EMBL/GenBank/DDBJ databases">
        <authorList>
            <consortium name="DOE Joint Genome Institute"/>
            <person name="Kuo A."/>
            <person name="Kohler A."/>
            <person name="Jargeat P."/>
            <person name="Nagy L.G."/>
            <person name="Floudas D."/>
            <person name="Copeland A."/>
            <person name="Barry K.W."/>
            <person name="Cichocki N."/>
            <person name="Veneault-Fourrey C."/>
            <person name="LaButti K."/>
            <person name="Lindquist E.A."/>
            <person name="Lipzen A."/>
            <person name="Lundell T."/>
            <person name="Morin E."/>
            <person name="Murat C."/>
            <person name="Sun H."/>
            <person name="Tunlid A."/>
            <person name="Henrissat B."/>
            <person name="Grigoriev I.V."/>
            <person name="Hibbett D.S."/>
            <person name="Martin F."/>
            <person name="Nordberg H.P."/>
            <person name="Cantor M.N."/>
            <person name="Hua S.X."/>
        </authorList>
    </citation>
    <scope>NUCLEOTIDE SEQUENCE [LARGE SCALE GENOMIC DNA]</scope>
    <source>
        <strain evidence="7 8">Ve08.2h10</strain>
    </source>
</reference>
<reference evidence="8" key="2">
    <citation type="submission" date="2015-01" db="EMBL/GenBank/DDBJ databases">
        <title>Evolutionary Origins and Diversification of the Mycorrhizal Mutualists.</title>
        <authorList>
            <consortium name="DOE Joint Genome Institute"/>
            <consortium name="Mycorrhizal Genomics Consortium"/>
            <person name="Kohler A."/>
            <person name="Kuo A."/>
            <person name="Nagy L.G."/>
            <person name="Floudas D."/>
            <person name="Copeland A."/>
            <person name="Barry K.W."/>
            <person name="Cichocki N."/>
            <person name="Veneault-Fourrey C."/>
            <person name="LaButti K."/>
            <person name="Lindquist E.A."/>
            <person name="Lipzen A."/>
            <person name="Lundell T."/>
            <person name="Morin E."/>
            <person name="Murat C."/>
            <person name="Riley R."/>
            <person name="Ohm R."/>
            <person name="Sun H."/>
            <person name="Tunlid A."/>
            <person name="Henrissat B."/>
            <person name="Grigoriev I.V."/>
            <person name="Hibbett D.S."/>
            <person name="Martin F."/>
        </authorList>
    </citation>
    <scope>NUCLEOTIDE SEQUENCE [LARGE SCALE GENOMIC DNA]</scope>
    <source>
        <strain evidence="8">Ve08.2h10</strain>
    </source>
</reference>
<dbReference type="Gene3D" id="3.30.160.60">
    <property type="entry name" value="Classic Zinc Finger"/>
    <property type="match status" value="3"/>
</dbReference>
<dbReference type="InParanoid" id="A0A0D0DNL0"/>
<evidence type="ECO:0000256" key="5">
    <source>
        <dbReference type="PROSITE-ProRule" id="PRU00042"/>
    </source>
</evidence>
<proteinExistence type="predicted"/>
<evidence type="ECO:0000256" key="3">
    <source>
        <dbReference type="ARBA" id="ARBA00022771"/>
    </source>
</evidence>
<dbReference type="SMART" id="SM00355">
    <property type="entry name" value="ZnF_C2H2"/>
    <property type="match status" value="4"/>
</dbReference>
<keyword evidence="2" id="KW-0677">Repeat</keyword>
<dbReference type="InterPro" id="IPR013087">
    <property type="entry name" value="Znf_C2H2_type"/>
</dbReference>
<keyword evidence="8" id="KW-1185">Reference proteome</keyword>
<feature type="non-terminal residue" evidence="7">
    <location>
        <position position="128"/>
    </location>
</feature>
<keyword evidence="3 5" id="KW-0863">Zinc-finger</keyword>
<dbReference type="GO" id="GO:0008270">
    <property type="term" value="F:zinc ion binding"/>
    <property type="evidence" value="ECO:0007669"/>
    <property type="project" value="UniProtKB-KW"/>
</dbReference>
<dbReference type="PANTHER" id="PTHR14003:SF20">
    <property type="entry name" value="FINGER DOMAIN PROTEIN, PUTATIVE (AFU_ORTHOLOGUE AFUA_4G10380)-RELATED"/>
    <property type="match status" value="1"/>
</dbReference>
<feature type="domain" description="C2H2-type" evidence="6">
    <location>
        <begin position="1"/>
        <end position="28"/>
    </location>
</feature>
<evidence type="ECO:0000256" key="2">
    <source>
        <dbReference type="ARBA" id="ARBA00022737"/>
    </source>
</evidence>
<keyword evidence="1" id="KW-0479">Metal-binding</keyword>
<dbReference type="PANTHER" id="PTHR14003">
    <property type="entry name" value="TRANSCRIPTIONAL REPRESSOR PROTEIN YY"/>
    <property type="match status" value="1"/>
</dbReference>
<dbReference type="FunFam" id="3.30.160.60:FF:000688">
    <property type="entry name" value="zinc finger protein 197 isoform X1"/>
    <property type="match status" value="1"/>
</dbReference>
<feature type="domain" description="C2H2-type" evidence="6">
    <location>
        <begin position="57"/>
        <end position="87"/>
    </location>
</feature>
<dbReference type="HOGENOM" id="CLU_002678_42_9_1"/>
<dbReference type="PROSITE" id="PS00028">
    <property type="entry name" value="ZINC_FINGER_C2H2_1"/>
    <property type="match status" value="4"/>
</dbReference>
<dbReference type="Proteomes" id="UP000054538">
    <property type="component" value="Unassembled WGS sequence"/>
</dbReference>
<evidence type="ECO:0000256" key="4">
    <source>
        <dbReference type="ARBA" id="ARBA00022833"/>
    </source>
</evidence>
<protein>
    <submittedName>
        <fullName evidence="7">Unplaced genomic scaffold scaffold_10, whole genome shotgun sequence</fullName>
    </submittedName>
</protein>
<dbReference type="AlphaFoldDB" id="A0A0D0DNL0"/>
<dbReference type="GO" id="GO:0000981">
    <property type="term" value="F:DNA-binding transcription factor activity, RNA polymerase II-specific"/>
    <property type="evidence" value="ECO:0007669"/>
    <property type="project" value="TreeGrafter"/>
</dbReference>
<organism evidence="7 8">
    <name type="scientific">Paxillus rubicundulus Ve08.2h10</name>
    <dbReference type="NCBI Taxonomy" id="930991"/>
    <lineage>
        <taxon>Eukaryota</taxon>
        <taxon>Fungi</taxon>
        <taxon>Dikarya</taxon>
        <taxon>Basidiomycota</taxon>
        <taxon>Agaricomycotina</taxon>
        <taxon>Agaricomycetes</taxon>
        <taxon>Agaricomycetidae</taxon>
        <taxon>Boletales</taxon>
        <taxon>Paxilineae</taxon>
        <taxon>Paxillaceae</taxon>
        <taxon>Paxillus</taxon>
    </lineage>
</organism>
<dbReference type="Pfam" id="PF00096">
    <property type="entry name" value="zf-C2H2"/>
    <property type="match status" value="2"/>
</dbReference>
<keyword evidence="4" id="KW-0862">Zinc</keyword>
<feature type="domain" description="C2H2-type" evidence="6">
    <location>
        <begin position="88"/>
        <end position="117"/>
    </location>
</feature>